<reference evidence="2 3" key="1">
    <citation type="submission" date="2023-09" db="EMBL/GenBank/DDBJ databases">
        <authorList>
            <person name="Rey-Velasco X."/>
        </authorList>
    </citation>
    <scope>NUCLEOTIDE SEQUENCE [LARGE SCALE GENOMIC DNA]</scope>
    <source>
        <strain evidence="2 3">P050</strain>
    </source>
</reference>
<keyword evidence="3" id="KW-1185">Reference proteome</keyword>
<dbReference type="InterPro" id="IPR052928">
    <property type="entry name" value="Desiccation-related_membrane"/>
</dbReference>
<proteinExistence type="predicted"/>
<dbReference type="InterPro" id="IPR024623">
    <property type="entry name" value="YtxH"/>
</dbReference>
<dbReference type="Pfam" id="PF12732">
    <property type="entry name" value="YtxH"/>
    <property type="match status" value="1"/>
</dbReference>
<comment type="caution">
    <text evidence="2">The sequence shown here is derived from an EMBL/GenBank/DDBJ whole genome shotgun (WGS) entry which is preliminary data.</text>
</comment>
<dbReference type="RefSeq" id="WP_311593998.1">
    <property type="nucleotide sequence ID" value="NZ_JAVRHV010000006.1"/>
</dbReference>
<dbReference type="EMBL" id="JAVRHV010000006">
    <property type="protein sequence ID" value="MDT0553912.1"/>
    <property type="molecule type" value="Genomic_DNA"/>
</dbReference>
<keyword evidence="1" id="KW-0175">Coiled coil</keyword>
<gene>
    <name evidence="2" type="ORF">RM519_11690</name>
</gene>
<dbReference type="Proteomes" id="UP001252186">
    <property type="component" value="Unassembled WGS sequence"/>
</dbReference>
<accession>A0ABU2Y6S9</accession>
<dbReference type="PANTHER" id="PTHR35792:SF1">
    <property type="entry name" value="SLL0268 PROTEIN"/>
    <property type="match status" value="1"/>
</dbReference>
<evidence type="ECO:0000313" key="3">
    <source>
        <dbReference type="Proteomes" id="UP001252186"/>
    </source>
</evidence>
<evidence type="ECO:0000256" key="1">
    <source>
        <dbReference type="SAM" id="Coils"/>
    </source>
</evidence>
<evidence type="ECO:0000313" key="2">
    <source>
        <dbReference type="EMBL" id="MDT0553912.1"/>
    </source>
</evidence>
<feature type="coiled-coil region" evidence="1">
    <location>
        <begin position="71"/>
        <end position="109"/>
    </location>
</feature>
<sequence length="111" mass="12014">MSKESNLLAGLIIGVAAGAVAGLMLAPSSGKETREALKNKTKGLKADLDAKLNALDENVVDDLKEKFSDVKEEASAEYKKVAAKVRKLEQEIEDKIKSLRQQADKLNTENS</sequence>
<organism evidence="2 3">
    <name type="scientific">Urechidicola vernalis</name>
    <dbReference type="NCBI Taxonomy" id="3075600"/>
    <lineage>
        <taxon>Bacteria</taxon>
        <taxon>Pseudomonadati</taxon>
        <taxon>Bacteroidota</taxon>
        <taxon>Flavobacteriia</taxon>
        <taxon>Flavobacteriales</taxon>
        <taxon>Flavobacteriaceae</taxon>
        <taxon>Urechidicola</taxon>
    </lineage>
</organism>
<name>A0ABU2Y6S9_9FLAO</name>
<dbReference type="PANTHER" id="PTHR35792">
    <property type="entry name" value="GENERAL STRESS PROTEIN"/>
    <property type="match status" value="1"/>
</dbReference>
<protein>
    <submittedName>
        <fullName evidence="2">YtxH domain-containing protein</fullName>
    </submittedName>
</protein>